<gene>
    <name evidence="2" type="ORF">DFQ12_0322</name>
</gene>
<sequence>MNLKTFKTREELGLAAGKAGIEAIKTAIAENGEVNIILATGQSQFETLATLVAATDIDWGKVRMFHLDEYIGIPVTHKASFRKYLTERFLNLVAPLKEVVLINGEGDPQAECERLDKKIGAHPIDVAFVGIGENGHLAFNDPPADFDASGAYLVVNLDTQCRQQQLGEGWFASIDEVPAQAISMSIRQIMLSRKIICAVPDKRKAEAVRNCLSGMISNWHPASILQQHTDSTCYLDKESASLL</sequence>
<dbReference type="GO" id="GO:0006043">
    <property type="term" value="P:glucosamine catabolic process"/>
    <property type="evidence" value="ECO:0007669"/>
    <property type="project" value="TreeGrafter"/>
</dbReference>
<keyword evidence="3" id="KW-1185">Reference proteome</keyword>
<dbReference type="Gene3D" id="3.40.50.1360">
    <property type="match status" value="1"/>
</dbReference>
<dbReference type="Proteomes" id="UP000286246">
    <property type="component" value="Unassembled WGS sequence"/>
</dbReference>
<dbReference type="InterPro" id="IPR006148">
    <property type="entry name" value="Glc/Gal-6P_isomerase"/>
</dbReference>
<dbReference type="AlphaFoldDB" id="A0A420BFK8"/>
<dbReference type="Pfam" id="PF01182">
    <property type="entry name" value="Glucosamine_iso"/>
    <property type="match status" value="1"/>
</dbReference>
<comment type="caution">
    <text evidence="2">The sequence shown here is derived from an EMBL/GenBank/DDBJ whole genome shotgun (WGS) entry which is preliminary data.</text>
</comment>
<evidence type="ECO:0000313" key="3">
    <source>
        <dbReference type="Proteomes" id="UP000286246"/>
    </source>
</evidence>
<dbReference type="GO" id="GO:0005975">
    <property type="term" value="P:carbohydrate metabolic process"/>
    <property type="evidence" value="ECO:0007669"/>
    <property type="project" value="InterPro"/>
</dbReference>
<dbReference type="GO" id="GO:0042802">
    <property type="term" value="F:identical protein binding"/>
    <property type="evidence" value="ECO:0007669"/>
    <property type="project" value="TreeGrafter"/>
</dbReference>
<dbReference type="GO" id="GO:0004342">
    <property type="term" value="F:glucosamine-6-phosphate deaminase activity"/>
    <property type="evidence" value="ECO:0007669"/>
    <property type="project" value="InterPro"/>
</dbReference>
<dbReference type="RefSeq" id="WP_120257270.1">
    <property type="nucleotide sequence ID" value="NZ_RAPY01000001.1"/>
</dbReference>
<dbReference type="SUPFAM" id="SSF100950">
    <property type="entry name" value="NagB/RpiA/CoA transferase-like"/>
    <property type="match status" value="1"/>
</dbReference>
<dbReference type="OrthoDB" id="9791139at2"/>
<evidence type="ECO:0000313" key="2">
    <source>
        <dbReference type="EMBL" id="RKE55490.1"/>
    </source>
</evidence>
<feature type="domain" description="Glucosamine/galactosamine-6-phosphate isomerase" evidence="1">
    <location>
        <begin position="8"/>
        <end position="231"/>
    </location>
</feature>
<organism evidence="2 3">
    <name type="scientific">Sphingobacterium detergens</name>
    <dbReference type="NCBI Taxonomy" id="1145106"/>
    <lineage>
        <taxon>Bacteria</taxon>
        <taxon>Pseudomonadati</taxon>
        <taxon>Bacteroidota</taxon>
        <taxon>Sphingobacteriia</taxon>
        <taxon>Sphingobacteriales</taxon>
        <taxon>Sphingobacteriaceae</taxon>
        <taxon>Sphingobacterium</taxon>
    </lineage>
</organism>
<dbReference type="PANTHER" id="PTHR11280">
    <property type="entry name" value="GLUCOSAMINE-6-PHOSPHATE ISOMERASE"/>
    <property type="match status" value="1"/>
</dbReference>
<evidence type="ECO:0000259" key="1">
    <source>
        <dbReference type="Pfam" id="PF01182"/>
    </source>
</evidence>
<dbReference type="GO" id="GO:0005737">
    <property type="term" value="C:cytoplasm"/>
    <property type="evidence" value="ECO:0007669"/>
    <property type="project" value="TreeGrafter"/>
</dbReference>
<dbReference type="EMBL" id="RAPY01000001">
    <property type="protein sequence ID" value="RKE55490.1"/>
    <property type="molecule type" value="Genomic_DNA"/>
</dbReference>
<protein>
    <submittedName>
        <fullName evidence="2">Glucosamine-6-phosphate deaminase</fullName>
    </submittedName>
</protein>
<dbReference type="CDD" id="cd01399">
    <property type="entry name" value="GlcN6P_deaminase"/>
    <property type="match status" value="1"/>
</dbReference>
<name>A0A420BFK8_SPHD1</name>
<dbReference type="GO" id="GO:0006046">
    <property type="term" value="P:N-acetylglucosamine catabolic process"/>
    <property type="evidence" value="ECO:0007669"/>
    <property type="project" value="TreeGrafter"/>
</dbReference>
<accession>A0A420BFK8</accession>
<dbReference type="GO" id="GO:0019262">
    <property type="term" value="P:N-acetylneuraminate catabolic process"/>
    <property type="evidence" value="ECO:0007669"/>
    <property type="project" value="TreeGrafter"/>
</dbReference>
<reference evidence="2 3" key="1">
    <citation type="submission" date="2018-09" db="EMBL/GenBank/DDBJ databases">
        <title>Genomic Encyclopedia of Type Strains, Phase III (KMG-III): the genomes of soil and plant-associated and newly described type strains.</title>
        <authorList>
            <person name="Whitman W."/>
        </authorList>
    </citation>
    <scope>NUCLEOTIDE SEQUENCE [LARGE SCALE GENOMIC DNA]</scope>
    <source>
        <strain evidence="2 3">CECT 7938</strain>
    </source>
</reference>
<dbReference type="PANTHER" id="PTHR11280:SF6">
    <property type="entry name" value="GLUCOSAMINE-6-PHOSPHATE ISOMERASE NAGB"/>
    <property type="match status" value="1"/>
</dbReference>
<dbReference type="InterPro" id="IPR004547">
    <property type="entry name" value="Glucosamine6P_isomerase"/>
</dbReference>
<proteinExistence type="predicted"/>
<dbReference type="InterPro" id="IPR037171">
    <property type="entry name" value="NagB/RpiA_transferase-like"/>
</dbReference>